<protein>
    <submittedName>
        <fullName evidence="3">Unannotated protein</fullName>
    </submittedName>
</protein>
<dbReference type="SUPFAM" id="SSF55136">
    <property type="entry name" value="Probable bacterial effector-binding domain"/>
    <property type="match status" value="1"/>
</dbReference>
<dbReference type="InterPro" id="IPR010499">
    <property type="entry name" value="AraC_E-bd"/>
</dbReference>
<evidence type="ECO:0000259" key="2">
    <source>
        <dbReference type="SMART" id="SM00871"/>
    </source>
</evidence>
<gene>
    <name evidence="3" type="ORF">UFOPK3564_01896</name>
</gene>
<feature type="domain" description="AraC effector-binding" evidence="2">
    <location>
        <begin position="21"/>
        <end position="191"/>
    </location>
</feature>
<evidence type="ECO:0000256" key="1">
    <source>
        <dbReference type="SAM" id="MobiDB-lite"/>
    </source>
</evidence>
<feature type="region of interest" description="Disordered" evidence="1">
    <location>
        <begin position="1"/>
        <end position="32"/>
    </location>
</feature>
<feature type="region of interest" description="Disordered" evidence="1">
    <location>
        <begin position="192"/>
        <end position="217"/>
    </location>
</feature>
<dbReference type="AlphaFoldDB" id="A0A6J7HRQ5"/>
<accession>A0A6J7HRQ5</accession>
<reference evidence="3" key="1">
    <citation type="submission" date="2020-05" db="EMBL/GenBank/DDBJ databases">
        <authorList>
            <person name="Chiriac C."/>
            <person name="Salcher M."/>
            <person name="Ghai R."/>
            <person name="Kavagutti S V."/>
        </authorList>
    </citation>
    <scope>NUCLEOTIDE SEQUENCE</scope>
</reference>
<dbReference type="InterPro" id="IPR011256">
    <property type="entry name" value="Reg_factor_effector_dom_sf"/>
</dbReference>
<dbReference type="EMBL" id="CAFBMK010000112">
    <property type="protein sequence ID" value="CAB4922128.1"/>
    <property type="molecule type" value="Genomic_DNA"/>
</dbReference>
<proteinExistence type="predicted"/>
<evidence type="ECO:0000313" key="3">
    <source>
        <dbReference type="EMBL" id="CAB4922128.1"/>
    </source>
</evidence>
<organism evidence="3">
    <name type="scientific">freshwater metagenome</name>
    <dbReference type="NCBI Taxonomy" id="449393"/>
    <lineage>
        <taxon>unclassified sequences</taxon>
        <taxon>metagenomes</taxon>
        <taxon>ecological metagenomes</taxon>
    </lineage>
</organism>
<dbReference type="SMART" id="SM00871">
    <property type="entry name" value="AraC_E_bind"/>
    <property type="match status" value="1"/>
</dbReference>
<name>A0A6J7HRQ5_9ZZZZ</name>
<sequence>MSPVGPDGPSGMTRDGLRRHHQPRVERRPARPYVGIPARATDEAGFRAAMDEAVPATFGWVVRHGLRPAGGPVVRYRVVDERRIPEEGPPPASFEACVPLEAAAPGVDGRLLADELPAGRWVVALHRGGYSGLAALHRIVLGWAADEGLRIDRTPAPDGTAYRGAIEHFRIGPFEEPDPWRWETDVAYLLAADDPPPAHGAAADDRAGPGTGDPTGR</sequence>
<dbReference type="Gene3D" id="3.20.80.10">
    <property type="entry name" value="Regulatory factor, effector binding domain"/>
    <property type="match status" value="1"/>
</dbReference>